<dbReference type="InterPro" id="IPR006652">
    <property type="entry name" value="Kelch_1"/>
</dbReference>
<dbReference type="GeneID" id="587186"/>
<evidence type="ECO:0000259" key="4">
    <source>
        <dbReference type="PROSITE" id="PS50097"/>
    </source>
</evidence>
<dbReference type="SMART" id="SM00225">
    <property type="entry name" value="BTB"/>
    <property type="match status" value="1"/>
</dbReference>
<accession>A0A7M7NXL0</accession>
<dbReference type="Gene3D" id="1.25.40.420">
    <property type="match status" value="1"/>
</dbReference>
<protein>
    <recommendedName>
        <fullName evidence="4">BTB domain-containing protein</fullName>
    </recommendedName>
</protein>
<dbReference type="PROSITE" id="PS50097">
    <property type="entry name" value="BTB"/>
    <property type="match status" value="1"/>
</dbReference>
<dbReference type="Pfam" id="PF00651">
    <property type="entry name" value="BTB"/>
    <property type="match status" value="1"/>
</dbReference>
<dbReference type="EnsemblMetazoa" id="XM_030987283">
    <property type="protein sequence ID" value="XP_030843143"/>
    <property type="gene ID" value="LOC587186"/>
</dbReference>
<dbReference type="AlphaFoldDB" id="A0A7M7NXL0"/>
<dbReference type="PANTHER" id="PTHR45632:SF17">
    <property type="entry name" value="KELCH-LIKE PROTEIN 31"/>
    <property type="match status" value="1"/>
</dbReference>
<dbReference type="GO" id="GO:0005737">
    <property type="term" value="C:cytoplasm"/>
    <property type="evidence" value="ECO:0007669"/>
    <property type="project" value="UniProtKB-ARBA"/>
</dbReference>
<dbReference type="Proteomes" id="UP000007110">
    <property type="component" value="Unassembled WGS sequence"/>
</dbReference>
<reference evidence="5" key="2">
    <citation type="submission" date="2021-01" db="UniProtKB">
        <authorList>
            <consortium name="EnsemblMetazoa"/>
        </authorList>
    </citation>
    <scope>IDENTIFICATION</scope>
</reference>
<dbReference type="SMART" id="SM00612">
    <property type="entry name" value="Kelch"/>
    <property type="match status" value="6"/>
</dbReference>
<dbReference type="InterPro" id="IPR017096">
    <property type="entry name" value="BTB-kelch_protein"/>
</dbReference>
<keyword evidence="6" id="KW-1185">Reference proteome</keyword>
<dbReference type="InterPro" id="IPR015915">
    <property type="entry name" value="Kelch-typ_b-propeller"/>
</dbReference>
<dbReference type="OrthoDB" id="9982049at2759"/>
<dbReference type="PIRSF" id="PIRSF037037">
    <property type="entry name" value="Kelch-like_protein_gigaxonin"/>
    <property type="match status" value="1"/>
</dbReference>
<dbReference type="InParanoid" id="A0A7M7NXL0"/>
<evidence type="ECO:0000313" key="6">
    <source>
        <dbReference type="Proteomes" id="UP000007110"/>
    </source>
</evidence>
<dbReference type="EnsemblMetazoa" id="XM_030987284">
    <property type="protein sequence ID" value="XP_030843144"/>
    <property type="gene ID" value="LOC587186"/>
</dbReference>
<feature type="domain" description="BTB" evidence="4">
    <location>
        <begin position="57"/>
        <end position="122"/>
    </location>
</feature>
<sequence length="643" mass="73235">MAAARVAMNNNFSMQKPIRPEPHRSQAPAPSRQYQCSEHSNDILNQLHQLWKQRILCDGNIIANGNHFAVHRAVLASCSEYFRAIYLENDNVRDVQLHSNISKESLELLLHYAYTSQIELTLENVHKVVSGAVQLKMKRVINICSQYLTSVLAVENCIGILHLSRKFGFKELEQDVHEFIVDNFLIVAERPEFQSLKYDDMCFFLKQDRMAIGSEFELFGIAARWINHDKQTRFRHAAQLMKHIRFPLISSDDLVEHVQSHGFMMQDQSCHRFLIEALNYHLVPHRQPALQTPRTRIRSTKEAIVSIGGELPHHKVSNQVLAMDELHSGWKELSRMPLKRVDHCVVVLNHFVYVVGGQVTLNSNGKESIGTVHRYDPRFNKWLQMCPMQQRRAFFYLAGLGSSLVAVGGKNEQGALASVEMFNPTENSWKYVHRLDEPTYAMSGTVVDGNLFITGGFATHNFSQMCYMYNHEIDHWIPKCQMNIARGFHMSCTLRDMMYVMGGNHLNSYGDRVDVMGVEQYNPREDTWITMSPMLTGLSMAGCTTTEDKKIYVVGGYNGLGRQREKDIHCYNVDADEWDVVAELPDSSLRMSCCTLTLPNSFFNASPPNGDSLSTSDSHFTSVSQLNENFSAISTSASTVFMR</sequence>
<dbReference type="InterPro" id="IPR056737">
    <property type="entry name" value="Beta-prop_ATRN-MKLN-like"/>
</dbReference>
<keyword evidence="1" id="KW-0880">Kelch repeat</keyword>
<dbReference type="PANTHER" id="PTHR45632">
    <property type="entry name" value="LD33804P"/>
    <property type="match status" value="1"/>
</dbReference>
<name>A0A7M7NXL0_STRPU</name>
<dbReference type="RefSeq" id="XP_030843144.1">
    <property type="nucleotide sequence ID" value="XM_030987284.1"/>
</dbReference>
<proteinExistence type="predicted"/>
<dbReference type="InterPro" id="IPR011705">
    <property type="entry name" value="BACK"/>
</dbReference>
<dbReference type="RefSeq" id="XP_030843143.1">
    <property type="nucleotide sequence ID" value="XM_030987283.1"/>
</dbReference>
<evidence type="ECO:0000313" key="5">
    <source>
        <dbReference type="EnsemblMetazoa" id="XP_030843143"/>
    </source>
</evidence>
<dbReference type="Pfam" id="PF07707">
    <property type="entry name" value="BACK"/>
    <property type="match status" value="1"/>
</dbReference>
<dbReference type="Gene3D" id="2.120.10.80">
    <property type="entry name" value="Kelch-type beta propeller"/>
    <property type="match status" value="1"/>
</dbReference>
<dbReference type="SUPFAM" id="SSF54695">
    <property type="entry name" value="POZ domain"/>
    <property type="match status" value="1"/>
</dbReference>
<organism evidence="5 6">
    <name type="scientific">Strongylocentrotus purpuratus</name>
    <name type="common">Purple sea urchin</name>
    <dbReference type="NCBI Taxonomy" id="7668"/>
    <lineage>
        <taxon>Eukaryota</taxon>
        <taxon>Metazoa</taxon>
        <taxon>Echinodermata</taxon>
        <taxon>Eleutherozoa</taxon>
        <taxon>Echinozoa</taxon>
        <taxon>Echinoidea</taxon>
        <taxon>Euechinoidea</taxon>
        <taxon>Echinacea</taxon>
        <taxon>Camarodonta</taxon>
        <taxon>Echinidea</taxon>
        <taxon>Strongylocentrotidae</taxon>
        <taxon>Strongylocentrotus</taxon>
    </lineage>
</organism>
<dbReference type="Pfam" id="PF24981">
    <property type="entry name" value="Beta-prop_ATRN-LZTR1"/>
    <property type="match status" value="1"/>
</dbReference>
<dbReference type="FunFam" id="1.25.40.420:FF:000001">
    <property type="entry name" value="Kelch-like family member 12"/>
    <property type="match status" value="1"/>
</dbReference>
<dbReference type="InterPro" id="IPR000210">
    <property type="entry name" value="BTB/POZ_dom"/>
</dbReference>
<evidence type="ECO:0000256" key="3">
    <source>
        <dbReference type="SAM" id="MobiDB-lite"/>
    </source>
</evidence>
<dbReference type="SUPFAM" id="SSF117281">
    <property type="entry name" value="Kelch motif"/>
    <property type="match status" value="1"/>
</dbReference>
<evidence type="ECO:0000256" key="2">
    <source>
        <dbReference type="ARBA" id="ARBA00022737"/>
    </source>
</evidence>
<feature type="region of interest" description="Disordered" evidence="3">
    <location>
        <begin position="1"/>
        <end position="32"/>
    </location>
</feature>
<dbReference type="InterPro" id="IPR011333">
    <property type="entry name" value="SKP1/BTB/POZ_sf"/>
</dbReference>
<dbReference type="Gene3D" id="3.30.710.10">
    <property type="entry name" value="Potassium Channel Kv1.1, Chain A"/>
    <property type="match status" value="1"/>
</dbReference>
<evidence type="ECO:0000256" key="1">
    <source>
        <dbReference type="ARBA" id="ARBA00022441"/>
    </source>
</evidence>
<keyword evidence="2" id="KW-0677">Repeat</keyword>
<reference evidence="6" key="1">
    <citation type="submission" date="2015-02" db="EMBL/GenBank/DDBJ databases">
        <title>Genome sequencing for Strongylocentrotus purpuratus.</title>
        <authorList>
            <person name="Murali S."/>
            <person name="Liu Y."/>
            <person name="Vee V."/>
            <person name="English A."/>
            <person name="Wang M."/>
            <person name="Skinner E."/>
            <person name="Han Y."/>
            <person name="Muzny D.M."/>
            <person name="Worley K.C."/>
            <person name="Gibbs R.A."/>
        </authorList>
    </citation>
    <scope>NUCLEOTIDE SEQUENCE</scope>
</reference>
<dbReference type="SMART" id="SM00875">
    <property type="entry name" value="BACK"/>
    <property type="match status" value="1"/>
</dbReference>
<dbReference type="FunCoup" id="A0A7M7NXL0">
    <property type="interactions" value="265"/>
</dbReference>
<dbReference type="KEGG" id="spu:587186"/>
<dbReference type="OMA" id="QNAYAFI"/>